<protein>
    <submittedName>
        <fullName evidence="1">Uncharacterized protein</fullName>
    </submittedName>
</protein>
<gene>
    <name evidence="1" type="ORF">EZ449_17865</name>
</gene>
<sequence length="92" mass="10829">METINLQNDLNLSFEKLPHTIRLIISKNNEEWVCRKEKLKKLFSFAEVDKERLFKGRLQLLKSDDKIDIQVKSELIGAISNEAFKKALRKLK</sequence>
<accession>A0A4R0NTA1</accession>
<dbReference type="AlphaFoldDB" id="A0A4R0NTA1"/>
<proteinExistence type="predicted"/>
<evidence type="ECO:0000313" key="2">
    <source>
        <dbReference type="Proteomes" id="UP000291485"/>
    </source>
</evidence>
<keyword evidence="2" id="KW-1185">Reference proteome</keyword>
<reference evidence="1 2" key="1">
    <citation type="submission" date="2019-02" db="EMBL/GenBank/DDBJ databases">
        <title>Pedobacter sp. RP-3-11 sp. nov., isolated from Arctic soil.</title>
        <authorList>
            <person name="Dahal R.H."/>
        </authorList>
    </citation>
    <scope>NUCLEOTIDE SEQUENCE [LARGE SCALE GENOMIC DNA]</scope>
    <source>
        <strain evidence="1 2">RP-3-11</strain>
    </source>
</reference>
<dbReference type="EMBL" id="SJSN01000016">
    <property type="protein sequence ID" value="TCD04176.1"/>
    <property type="molecule type" value="Genomic_DNA"/>
</dbReference>
<dbReference type="OrthoDB" id="962891at2"/>
<dbReference type="RefSeq" id="WP_131561424.1">
    <property type="nucleotide sequence ID" value="NZ_SJSN01000016.1"/>
</dbReference>
<evidence type="ECO:0000313" key="1">
    <source>
        <dbReference type="EMBL" id="TCD04176.1"/>
    </source>
</evidence>
<name>A0A4R0NTA1_9SPHI</name>
<organism evidence="1 2">
    <name type="scientific">Pedobacter frigidisoli</name>
    <dbReference type="NCBI Taxonomy" id="2530455"/>
    <lineage>
        <taxon>Bacteria</taxon>
        <taxon>Pseudomonadati</taxon>
        <taxon>Bacteroidota</taxon>
        <taxon>Sphingobacteriia</taxon>
        <taxon>Sphingobacteriales</taxon>
        <taxon>Sphingobacteriaceae</taxon>
        <taxon>Pedobacter</taxon>
    </lineage>
</organism>
<comment type="caution">
    <text evidence="1">The sequence shown here is derived from an EMBL/GenBank/DDBJ whole genome shotgun (WGS) entry which is preliminary data.</text>
</comment>
<dbReference type="Proteomes" id="UP000291485">
    <property type="component" value="Unassembled WGS sequence"/>
</dbReference>